<comment type="caution">
    <text evidence="4">The sequence shown here is derived from an EMBL/GenBank/DDBJ whole genome shotgun (WGS) entry which is preliminary data.</text>
</comment>
<keyword evidence="5" id="KW-1185">Reference proteome</keyword>
<evidence type="ECO:0000256" key="1">
    <source>
        <dbReference type="ARBA" id="ARBA00022786"/>
    </source>
</evidence>
<feature type="region of interest" description="Disordered" evidence="2">
    <location>
        <begin position="309"/>
        <end position="356"/>
    </location>
</feature>
<dbReference type="EMBL" id="MU167235">
    <property type="protein sequence ID" value="KAG0148555.1"/>
    <property type="molecule type" value="Genomic_DNA"/>
</dbReference>
<organism evidence="4 5">
    <name type="scientific">Cronartium quercuum f. sp. fusiforme G11</name>
    <dbReference type="NCBI Taxonomy" id="708437"/>
    <lineage>
        <taxon>Eukaryota</taxon>
        <taxon>Fungi</taxon>
        <taxon>Dikarya</taxon>
        <taxon>Basidiomycota</taxon>
        <taxon>Pucciniomycotina</taxon>
        <taxon>Pucciniomycetes</taxon>
        <taxon>Pucciniales</taxon>
        <taxon>Coleosporiaceae</taxon>
        <taxon>Cronartium</taxon>
    </lineage>
</organism>
<evidence type="ECO:0000259" key="3">
    <source>
        <dbReference type="Pfam" id="PF19270"/>
    </source>
</evidence>
<feature type="region of interest" description="Disordered" evidence="2">
    <location>
        <begin position="161"/>
        <end position="197"/>
    </location>
</feature>
<dbReference type="OrthoDB" id="2117972at2759"/>
<reference evidence="4" key="1">
    <citation type="submission" date="2013-11" db="EMBL/GenBank/DDBJ databases">
        <title>Genome sequence of the fusiform rust pathogen reveals effectors for host alternation and coevolution with pine.</title>
        <authorList>
            <consortium name="DOE Joint Genome Institute"/>
            <person name="Smith K."/>
            <person name="Pendleton A."/>
            <person name="Kubisiak T."/>
            <person name="Anderson C."/>
            <person name="Salamov A."/>
            <person name="Aerts A."/>
            <person name="Riley R."/>
            <person name="Clum A."/>
            <person name="Lindquist E."/>
            <person name="Ence D."/>
            <person name="Campbell M."/>
            <person name="Kronenberg Z."/>
            <person name="Feau N."/>
            <person name="Dhillon B."/>
            <person name="Hamelin R."/>
            <person name="Burleigh J."/>
            <person name="Smith J."/>
            <person name="Yandell M."/>
            <person name="Nelson C."/>
            <person name="Grigoriev I."/>
            <person name="Davis J."/>
        </authorList>
    </citation>
    <scope>NUCLEOTIDE SEQUENCE</scope>
    <source>
        <strain evidence="4">G11</strain>
    </source>
</reference>
<feature type="compositionally biased region" description="Low complexity" evidence="2">
    <location>
        <begin position="40"/>
        <end position="62"/>
    </location>
</feature>
<dbReference type="Pfam" id="PF19270">
    <property type="entry name" value="FBO_C"/>
    <property type="match status" value="1"/>
</dbReference>
<feature type="domain" description="F-box protein Hrt3/FBXO9 C-terminal" evidence="3">
    <location>
        <begin position="459"/>
        <end position="628"/>
    </location>
</feature>
<feature type="compositionally biased region" description="Basic and acidic residues" evidence="2">
    <location>
        <begin position="185"/>
        <end position="197"/>
    </location>
</feature>
<name>A0A9P6TEA6_9BASI</name>
<dbReference type="InterPro" id="IPR045464">
    <property type="entry name" value="Hrt3/FBXO9_C"/>
</dbReference>
<feature type="region of interest" description="Disordered" evidence="2">
    <location>
        <begin position="1"/>
        <end position="79"/>
    </location>
</feature>
<evidence type="ECO:0000313" key="5">
    <source>
        <dbReference type="Proteomes" id="UP000886653"/>
    </source>
</evidence>
<dbReference type="Proteomes" id="UP000886653">
    <property type="component" value="Unassembled WGS sequence"/>
</dbReference>
<evidence type="ECO:0000313" key="4">
    <source>
        <dbReference type="EMBL" id="KAG0148555.1"/>
    </source>
</evidence>
<proteinExistence type="predicted"/>
<gene>
    <name evidence="4" type="ORF">CROQUDRAFT_654628</name>
</gene>
<dbReference type="GO" id="GO:0031146">
    <property type="term" value="P:SCF-dependent proteasomal ubiquitin-dependent protein catabolic process"/>
    <property type="evidence" value="ECO:0007669"/>
    <property type="project" value="TreeGrafter"/>
</dbReference>
<feature type="compositionally biased region" description="Polar residues" evidence="2">
    <location>
        <begin position="11"/>
        <end position="21"/>
    </location>
</feature>
<dbReference type="AlphaFoldDB" id="A0A9P6TEA6"/>
<dbReference type="PANTHER" id="PTHR12874:SF9">
    <property type="entry name" value="F-BOX ONLY PROTEIN 48"/>
    <property type="match status" value="1"/>
</dbReference>
<dbReference type="GO" id="GO:0019005">
    <property type="term" value="C:SCF ubiquitin ligase complex"/>
    <property type="evidence" value="ECO:0007669"/>
    <property type="project" value="TreeGrafter"/>
</dbReference>
<evidence type="ECO:0000256" key="2">
    <source>
        <dbReference type="SAM" id="MobiDB-lite"/>
    </source>
</evidence>
<dbReference type="GO" id="GO:0005737">
    <property type="term" value="C:cytoplasm"/>
    <property type="evidence" value="ECO:0007669"/>
    <property type="project" value="TreeGrafter"/>
</dbReference>
<keyword evidence="1" id="KW-0833">Ubl conjugation pathway</keyword>
<dbReference type="PANTHER" id="PTHR12874">
    <property type="entry name" value="F-BOX ONLY PROTEIN 48-RELATED"/>
    <property type="match status" value="1"/>
</dbReference>
<accession>A0A9P6TEA6</accession>
<sequence length="653" mass="75071">MNPPSPSSSSLNDITQSTQHLLDSFRQEWFNEVNQRSRGPTNPNNTLNPTSSAHSNNPSSLSQPGPSHLPVPPPQENHTHAAPLVRAHLIDQSSCPVAWPSQDTSIQEAHQPVYSYAQAVYYERLGLLDDALQWYRKAFKADPSVDRLYHRLDPQELETLEKLFDGSTQPKSDRPVITQSSESTQRSESDSKAKDRLSCSTDTAFKFSRPMQAGNDYRMGGSVQTHTLNPALFNKVPIHSHDFHIDQTFKKTHRTCGKDTHKTLDESDESFDRHPSSTKRFRRVLLDSFQANPWVRPPPIMSDETQELLEDAESKHDGSTQIPSEISKESNDEPGSDDTIIKKVSSPTLDPESFPTDYQNLNTKSNWIPDFEPLDLTQASPLRLLPSELILHIFKSSLELRTSKSVHSQVILIEQFARVSRFSRMLMLEDQIWKEVCENTYERKFKNEDQIHSKDLIHDICHRWHGGDWRRMYIEEPRIRYDGCFICLVRYPRSGESANPWYPPTLFVTYFRYLRFFPDGTCLNFSTTDDPSTVVRTFDKSLRSKGLSIGKWDLVGDLINIWDLEERAIPLSHPRIRDHLPAPPPSHFQLTYKLQMRCRLKSTQRGKMNKLEILNIATINKQTNEVIQVPLTHSKPFFFSRVLTYEALTDLTS</sequence>
<protein>
    <recommendedName>
        <fullName evidence="3">F-box protein Hrt3/FBXO9 C-terminal domain-containing protein</fullName>
    </recommendedName>
</protein>